<dbReference type="Proteomes" id="UP000619838">
    <property type="component" value="Unassembled WGS sequence"/>
</dbReference>
<dbReference type="RefSeq" id="WP_175187587.1">
    <property type="nucleotide sequence ID" value="NZ_JABVZQ010000012.1"/>
</dbReference>
<dbReference type="PANTHER" id="PTHR24314">
    <property type="entry name" value="NON-SPECIFIC LIPID TRANSFER PROTEIN-RELATED"/>
    <property type="match status" value="1"/>
</dbReference>
<reference evidence="1 2" key="1">
    <citation type="journal article" date="2020" name="Microorganisms">
        <title>Simultaneous Genome Sequencing of Prosthecochloris ethylica and Desulfuromonas acetoxidans within a Syntrophic Mixture Reveals Unique Pili and Protein Interactions.</title>
        <authorList>
            <person name="Kyndt J.A."/>
            <person name="Van Beeumen J.J."/>
            <person name="Meyer T.E."/>
        </authorList>
    </citation>
    <scope>NUCLEOTIDE SEQUENCE [LARGE SCALE GENOMIC DNA]</scope>
    <source>
        <strain evidence="1 2">N3</strain>
    </source>
</reference>
<dbReference type="InterPro" id="IPR036291">
    <property type="entry name" value="NAD(P)-bd_dom_sf"/>
</dbReference>
<dbReference type="Pfam" id="PF00106">
    <property type="entry name" value="adh_short"/>
    <property type="match status" value="1"/>
</dbReference>
<dbReference type="SUPFAM" id="SSF51735">
    <property type="entry name" value="NAD(P)-binding Rossmann-fold domains"/>
    <property type="match status" value="1"/>
</dbReference>
<dbReference type="PRINTS" id="PR00081">
    <property type="entry name" value="GDHRDH"/>
</dbReference>
<proteinExistence type="predicted"/>
<organism evidence="1 2">
    <name type="scientific">Prosthecochloris ethylica</name>
    <dbReference type="NCBI Taxonomy" id="2743976"/>
    <lineage>
        <taxon>Bacteria</taxon>
        <taxon>Pseudomonadati</taxon>
        <taxon>Chlorobiota</taxon>
        <taxon>Chlorobiia</taxon>
        <taxon>Chlorobiales</taxon>
        <taxon>Chlorobiaceae</taxon>
        <taxon>Prosthecochloris</taxon>
    </lineage>
</organism>
<evidence type="ECO:0000313" key="2">
    <source>
        <dbReference type="Proteomes" id="UP000619838"/>
    </source>
</evidence>
<dbReference type="EMBL" id="JADGII010000013">
    <property type="protein sequence ID" value="MBF0637183.1"/>
    <property type="molecule type" value="Genomic_DNA"/>
</dbReference>
<protein>
    <submittedName>
        <fullName evidence="1">SDR family oxidoreductase</fullName>
    </submittedName>
</protein>
<evidence type="ECO:0000313" key="1">
    <source>
        <dbReference type="EMBL" id="MBF0637183.1"/>
    </source>
</evidence>
<dbReference type="PANTHER" id="PTHR24314:SF26">
    <property type="match status" value="1"/>
</dbReference>
<accession>A0ABR9XTB4</accession>
<dbReference type="Gene3D" id="3.40.50.720">
    <property type="entry name" value="NAD(P)-binding Rossmann-like Domain"/>
    <property type="match status" value="1"/>
</dbReference>
<dbReference type="CDD" id="cd05233">
    <property type="entry name" value="SDR_c"/>
    <property type="match status" value="1"/>
</dbReference>
<keyword evidence="2" id="KW-1185">Reference proteome</keyword>
<sequence length="277" mass="30252">MTNERKNTALGIVISGGSRGLGYALARQFLLAGDRVVICSRHADAVSHAVETLRQTCPEAEVYGTACDITRPDDVSRFSEFVRHRLGQADRWLNNAGHAGMRKAPLWELSSDDLLSVCSTNLCGSLLMSRAALDIMMQQPGSPSPAYHIFNFGFTSFGARFSRSPVPHKASKTGVAAITRHLSEELERCGHRAIGVHEVSPGLVLTDLLLQGTDPATERFLRSVGDTPDTAASLLVPKIRNVSTSRSLIRSRPLPSMIADMVRKQVFRRRKSAGTDR</sequence>
<dbReference type="InterPro" id="IPR002347">
    <property type="entry name" value="SDR_fam"/>
</dbReference>
<dbReference type="InterPro" id="IPR052625">
    <property type="entry name" value="Chl_b_Red"/>
</dbReference>
<comment type="caution">
    <text evidence="1">The sequence shown here is derived from an EMBL/GenBank/DDBJ whole genome shotgun (WGS) entry which is preliminary data.</text>
</comment>
<name>A0ABR9XTB4_9CHLB</name>
<gene>
    <name evidence="1" type="ORF">INT08_08370</name>
</gene>